<dbReference type="InterPro" id="IPR010982">
    <property type="entry name" value="Lambda_DNA-bd_dom_sf"/>
</dbReference>
<dbReference type="GO" id="GO:0003677">
    <property type="term" value="F:DNA binding"/>
    <property type="evidence" value="ECO:0007669"/>
    <property type="project" value="InterPro"/>
</dbReference>
<dbReference type="InterPro" id="IPR001387">
    <property type="entry name" value="Cro/C1-type_HTH"/>
</dbReference>
<dbReference type="AlphaFoldDB" id="A0A7G5N294"/>
<reference evidence="2 3" key="1">
    <citation type="submission" date="2019-04" db="EMBL/GenBank/DDBJ databases">
        <authorList>
            <person name="Schori C."/>
            <person name="Ahrens C."/>
        </authorList>
    </citation>
    <scope>NUCLEOTIDE SEQUENCE [LARGE SCALE GENOMIC DNA]</scope>
    <source>
        <strain evidence="2 3">DSM 2950</strain>
    </source>
</reference>
<evidence type="ECO:0000313" key="3">
    <source>
        <dbReference type="Proteomes" id="UP000515789"/>
    </source>
</evidence>
<dbReference type="PROSITE" id="PS50943">
    <property type="entry name" value="HTH_CROC1"/>
    <property type="match status" value="1"/>
</dbReference>
<gene>
    <name evidence="2" type="ORF">E5259_27365</name>
</gene>
<dbReference type="SUPFAM" id="SSF47413">
    <property type="entry name" value="lambda repressor-like DNA-binding domains"/>
    <property type="match status" value="1"/>
</dbReference>
<evidence type="ECO:0000313" key="2">
    <source>
        <dbReference type="EMBL" id="QMW80987.1"/>
    </source>
</evidence>
<sequence length="128" mass="14505">MDFSNNLKLLLQDRKLKQADLCRMTGIQTSLMSDYLGEKKSPTIGNAILIADALEISLDTLVGKDKKFLPEAEQNVRSLLKNDKKQNEFFEIFEELSPAFQEYLIKTAKDLLETQAKLQSSNSDEESS</sequence>
<proteinExistence type="predicted"/>
<feature type="domain" description="HTH cro/C1-type" evidence="1">
    <location>
        <begin position="7"/>
        <end position="61"/>
    </location>
</feature>
<protein>
    <submittedName>
        <fullName evidence="2">XRE family transcriptional regulator</fullName>
    </submittedName>
</protein>
<organism evidence="2 3">
    <name type="scientific">Blautia producta</name>
    <dbReference type="NCBI Taxonomy" id="33035"/>
    <lineage>
        <taxon>Bacteria</taxon>
        <taxon>Bacillati</taxon>
        <taxon>Bacillota</taxon>
        <taxon>Clostridia</taxon>
        <taxon>Lachnospirales</taxon>
        <taxon>Lachnospiraceae</taxon>
        <taxon>Blautia</taxon>
    </lineage>
</organism>
<dbReference type="SMART" id="SM00530">
    <property type="entry name" value="HTH_XRE"/>
    <property type="match status" value="1"/>
</dbReference>
<dbReference type="CDD" id="cd00093">
    <property type="entry name" value="HTH_XRE"/>
    <property type="match status" value="1"/>
</dbReference>
<dbReference type="Proteomes" id="UP000515789">
    <property type="component" value="Chromosome"/>
</dbReference>
<dbReference type="Gene3D" id="1.10.260.40">
    <property type="entry name" value="lambda repressor-like DNA-binding domains"/>
    <property type="match status" value="1"/>
</dbReference>
<dbReference type="EMBL" id="CP039126">
    <property type="protein sequence ID" value="QMW80987.1"/>
    <property type="molecule type" value="Genomic_DNA"/>
</dbReference>
<dbReference type="RefSeq" id="WP_018597020.1">
    <property type="nucleotide sequence ID" value="NZ_CABLBP010000005.1"/>
</dbReference>
<accession>A0A7G5N294</accession>
<evidence type="ECO:0000259" key="1">
    <source>
        <dbReference type="PROSITE" id="PS50943"/>
    </source>
</evidence>
<dbReference type="Pfam" id="PF13443">
    <property type="entry name" value="HTH_26"/>
    <property type="match status" value="1"/>
</dbReference>
<name>A0A7G5N294_9FIRM</name>